<accession>A0A1I1HZP5</accession>
<reference evidence="2 3" key="1">
    <citation type="submission" date="2016-10" db="EMBL/GenBank/DDBJ databases">
        <authorList>
            <person name="de Groot N.N."/>
        </authorList>
    </citation>
    <scope>NUCLEOTIDE SEQUENCE [LARGE SCALE GENOMIC DNA]</scope>
    <source>
        <strain evidence="2 3">DSM 18438</strain>
    </source>
</reference>
<dbReference type="Proteomes" id="UP000199058">
    <property type="component" value="Unassembled WGS sequence"/>
</dbReference>
<evidence type="ECO:0000313" key="3">
    <source>
        <dbReference type="Proteomes" id="UP000199058"/>
    </source>
</evidence>
<name>A0A1I1HZP5_9GAMM</name>
<dbReference type="AlphaFoldDB" id="A0A1I1HZP5"/>
<keyword evidence="3" id="KW-1185">Reference proteome</keyword>
<feature type="chain" id="PRO_5011583296" description="Lipoprotein" evidence="1">
    <location>
        <begin position="20"/>
        <end position="208"/>
    </location>
</feature>
<protein>
    <recommendedName>
        <fullName evidence="4">Lipoprotein</fullName>
    </recommendedName>
</protein>
<evidence type="ECO:0008006" key="4">
    <source>
        <dbReference type="Google" id="ProtNLM"/>
    </source>
</evidence>
<dbReference type="EMBL" id="FOLH01000004">
    <property type="protein sequence ID" value="SFC26903.1"/>
    <property type="molecule type" value="Genomic_DNA"/>
</dbReference>
<evidence type="ECO:0000313" key="2">
    <source>
        <dbReference type="EMBL" id="SFC26903.1"/>
    </source>
</evidence>
<dbReference type="RefSeq" id="WP_091962851.1">
    <property type="nucleotide sequence ID" value="NZ_FOLH01000004.1"/>
</dbReference>
<organism evidence="2 3">
    <name type="scientific">Marinospirillum celere</name>
    <dbReference type="NCBI Taxonomy" id="1122252"/>
    <lineage>
        <taxon>Bacteria</taxon>
        <taxon>Pseudomonadati</taxon>
        <taxon>Pseudomonadota</taxon>
        <taxon>Gammaproteobacteria</taxon>
        <taxon>Oceanospirillales</taxon>
        <taxon>Oceanospirillaceae</taxon>
        <taxon>Marinospirillum</taxon>
    </lineage>
</organism>
<sequence length="208" mass="22809">MRSLFLLLMVVLVAGCASRADIDSALDPEVTPEALKRLTLLAGDGFDPVRRPGVEDYLCEQLSPYLDECVSFSRAILTPTRMKDLGLKDLLLALEEQHYPVLVVTLDRDRIELAEQPRSSFIIGGGTGIGGTSSMGMATQLGSSGPANKFYYYQLNLQLEAESVTPAWIATARSRSQQQPDRAGSGALKQLAVSLERDLKHWGWLQAR</sequence>
<feature type="signal peptide" evidence="1">
    <location>
        <begin position="1"/>
        <end position="19"/>
    </location>
</feature>
<dbReference type="STRING" id="1122252.SAMN05660443_2000"/>
<gene>
    <name evidence="2" type="ORF">SAMN05660443_2000</name>
</gene>
<keyword evidence="1" id="KW-0732">Signal</keyword>
<evidence type="ECO:0000256" key="1">
    <source>
        <dbReference type="SAM" id="SignalP"/>
    </source>
</evidence>
<proteinExistence type="predicted"/>
<dbReference type="PROSITE" id="PS51257">
    <property type="entry name" value="PROKAR_LIPOPROTEIN"/>
    <property type="match status" value="1"/>
</dbReference>
<dbReference type="OrthoDB" id="9842867at2"/>